<gene>
    <name evidence="4" type="ORF">SLS58_008479</name>
</gene>
<organism evidence="4 5">
    <name type="scientific">Diplodia intermedia</name>
    <dbReference type="NCBI Taxonomy" id="856260"/>
    <lineage>
        <taxon>Eukaryota</taxon>
        <taxon>Fungi</taxon>
        <taxon>Dikarya</taxon>
        <taxon>Ascomycota</taxon>
        <taxon>Pezizomycotina</taxon>
        <taxon>Dothideomycetes</taxon>
        <taxon>Dothideomycetes incertae sedis</taxon>
        <taxon>Botryosphaeriales</taxon>
        <taxon>Botryosphaeriaceae</taxon>
        <taxon>Diplodia</taxon>
    </lineage>
</organism>
<name>A0ABR3THS2_9PEZI</name>
<evidence type="ECO:0000313" key="5">
    <source>
        <dbReference type="Proteomes" id="UP001521184"/>
    </source>
</evidence>
<feature type="domain" description="DUF6594" evidence="3">
    <location>
        <begin position="23"/>
        <end position="281"/>
    </location>
</feature>
<feature type="transmembrane region" description="Helical" evidence="2">
    <location>
        <begin position="218"/>
        <end position="238"/>
    </location>
</feature>
<evidence type="ECO:0000259" key="3">
    <source>
        <dbReference type="Pfam" id="PF20237"/>
    </source>
</evidence>
<accession>A0ABR3THS2</accession>
<dbReference type="Pfam" id="PF20237">
    <property type="entry name" value="DUF6594"/>
    <property type="match status" value="1"/>
</dbReference>
<feature type="transmembrane region" description="Helical" evidence="2">
    <location>
        <begin position="289"/>
        <end position="308"/>
    </location>
</feature>
<sequence>MQSANVATNQGAPARKENRFMGYPAFSSLLASDNDAFVVRKFGSLHVRTILLLQDEITQLENRLAQIDKEVAEAPQEEYLCHNGSFRGDKLWHRERYDILHHLATLFEKYDRLVTSYSDMQKRPKALKRTVNNIDKWFDRYPQAITSHEREFLDEDKQDDLIATADRMKAPLRRILERTPLFYRLTPFHAKNGKATEYSRKYQEEGVIYYDDDLVDKAITVIILLLGLFMLLVPAWLLKDMGSHTKRLALITGFIALFVGLLLLTTPAKPFETMIGTAAYVSQSTSDDIVQLTTLISYGALLMVFMQIDK</sequence>
<keyword evidence="2" id="KW-1133">Transmembrane helix</keyword>
<evidence type="ECO:0000313" key="4">
    <source>
        <dbReference type="EMBL" id="KAL1638894.1"/>
    </source>
</evidence>
<keyword evidence="2" id="KW-0812">Transmembrane</keyword>
<proteinExistence type="predicted"/>
<keyword evidence="5" id="KW-1185">Reference proteome</keyword>
<reference evidence="4 5" key="1">
    <citation type="journal article" date="2023" name="Plant Dis.">
        <title>First Report of Diplodia intermedia Causing Canker and Dieback Diseases on Apple Trees in Canada.</title>
        <authorList>
            <person name="Ellouze W."/>
            <person name="Ilyukhin E."/>
            <person name="Sulman M."/>
            <person name="Ali S."/>
        </authorList>
    </citation>
    <scope>NUCLEOTIDE SEQUENCE [LARGE SCALE GENOMIC DNA]</scope>
    <source>
        <strain evidence="4 5">M45-28</strain>
    </source>
</reference>
<dbReference type="Proteomes" id="UP001521184">
    <property type="component" value="Unassembled WGS sequence"/>
</dbReference>
<dbReference type="EMBL" id="JAKEKT020000072">
    <property type="protein sequence ID" value="KAL1638894.1"/>
    <property type="molecule type" value="Genomic_DNA"/>
</dbReference>
<keyword evidence="1" id="KW-0175">Coiled coil</keyword>
<dbReference type="InterPro" id="IPR046529">
    <property type="entry name" value="DUF6594"/>
</dbReference>
<feature type="coiled-coil region" evidence="1">
    <location>
        <begin position="50"/>
        <end position="77"/>
    </location>
</feature>
<evidence type="ECO:0000256" key="2">
    <source>
        <dbReference type="SAM" id="Phobius"/>
    </source>
</evidence>
<evidence type="ECO:0000256" key="1">
    <source>
        <dbReference type="SAM" id="Coils"/>
    </source>
</evidence>
<protein>
    <recommendedName>
        <fullName evidence="3">DUF6594 domain-containing protein</fullName>
    </recommendedName>
</protein>
<dbReference type="PANTHER" id="PTHR34502">
    <property type="entry name" value="DUF6594 DOMAIN-CONTAINING PROTEIN-RELATED"/>
    <property type="match status" value="1"/>
</dbReference>
<dbReference type="PANTHER" id="PTHR34502:SF4">
    <property type="entry name" value="DUF6594 DOMAIN-CONTAINING PROTEIN"/>
    <property type="match status" value="1"/>
</dbReference>
<comment type="caution">
    <text evidence="4">The sequence shown here is derived from an EMBL/GenBank/DDBJ whole genome shotgun (WGS) entry which is preliminary data.</text>
</comment>
<feature type="transmembrane region" description="Helical" evidence="2">
    <location>
        <begin position="250"/>
        <end position="269"/>
    </location>
</feature>
<keyword evidence="2" id="KW-0472">Membrane</keyword>